<feature type="transmembrane region" description="Helical" evidence="7">
    <location>
        <begin position="230"/>
        <end position="256"/>
    </location>
</feature>
<protein>
    <recommendedName>
        <fullName evidence="8">Na+/H+ antiporter NhaC-like C-terminal domain-containing protein</fullName>
    </recommendedName>
</protein>
<evidence type="ECO:0000256" key="2">
    <source>
        <dbReference type="ARBA" id="ARBA00022475"/>
    </source>
</evidence>
<reference evidence="9" key="1">
    <citation type="journal article" date="2021" name="PeerJ">
        <title>Extensive microbial diversity within the chicken gut microbiome revealed by metagenomics and culture.</title>
        <authorList>
            <person name="Gilroy R."/>
            <person name="Ravi A."/>
            <person name="Getino M."/>
            <person name="Pursley I."/>
            <person name="Horton D.L."/>
            <person name="Alikhan N.F."/>
            <person name="Baker D."/>
            <person name="Gharbi K."/>
            <person name="Hall N."/>
            <person name="Watson M."/>
            <person name="Adriaenssens E.M."/>
            <person name="Foster-Nyarko E."/>
            <person name="Jarju S."/>
            <person name="Secka A."/>
            <person name="Antonio M."/>
            <person name="Oren A."/>
            <person name="Chaudhuri R.R."/>
            <person name="La Ragione R."/>
            <person name="Hildebrand F."/>
            <person name="Pallen M.J."/>
        </authorList>
    </citation>
    <scope>NUCLEOTIDE SEQUENCE</scope>
    <source>
        <strain evidence="9">ChiSjej3B21-8574</strain>
    </source>
</reference>
<evidence type="ECO:0000256" key="5">
    <source>
        <dbReference type="ARBA" id="ARBA00023136"/>
    </source>
</evidence>
<organism evidence="9 10">
    <name type="scientific">Candidatus Anaerostipes avistercoris</name>
    <dbReference type="NCBI Taxonomy" id="2838462"/>
    <lineage>
        <taxon>Bacteria</taxon>
        <taxon>Bacillati</taxon>
        <taxon>Bacillota</taxon>
        <taxon>Clostridia</taxon>
        <taxon>Lachnospirales</taxon>
        <taxon>Lachnospiraceae</taxon>
        <taxon>Anaerostipes</taxon>
    </lineage>
</organism>
<feature type="transmembrane region" description="Helical" evidence="7">
    <location>
        <begin position="72"/>
        <end position="95"/>
    </location>
</feature>
<reference evidence="9" key="2">
    <citation type="submission" date="2021-04" db="EMBL/GenBank/DDBJ databases">
        <authorList>
            <person name="Gilroy R."/>
        </authorList>
    </citation>
    <scope>NUCLEOTIDE SEQUENCE</scope>
    <source>
        <strain evidence="9">ChiSjej3B21-8574</strain>
    </source>
</reference>
<feature type="transmembrane region" description="Helical" evidence="7">
    <location>
        <begin position="425"/>
        <end position="443"/>
    </location>
</feature>
<dbReference type="EMBL" id="DWWD01000009">
    <property type="protein sequence ID" value="HJC49311.1"/>
    <property type="molecule type" value="Genomic_DNA"/>
</dbReference>
<feature type="transmembrane region" description="Helical" evidence="7">
    <location>
        <begin position="362"/>
        <end position="379"/>
    </location>
</feature>
<proteinExistence type="predicted"/>
<dbReference type="PANTHER" id="PTHR43478:SF1">
    <property type="entry name" value="NA+_H+ ANTIPORTER NHAC-LIKE C-TERMINAL DOMAIN-CONTAINING PROTEIN"/>
    <property type="match status" value="1"/>
</dbReference>
<dbReference type="Proteomes" id="UP000823904">
    <property type="component" value="Unassembled WGS sequence"/>
</dbReference>
<dbReference type="PANTHER" id="PTHR43478">
    <property type="entry name" value="NA+/H+ ANTIPORTER-RELATED"/>
    <property type="match status" value="1"/>
</dbReference>
<comment type="subcellular location">
    <subcellularLocation>
        <location evidence="1">Cell membrane</location>
        <topology evidence="1">Multi-pass membrane protein</topology>
    </subcellularLocation>
</comment>
<dbReference type="GO" id="GO:0005886">
    <property type="term" value="C:plasma membrane"/>
    <property type="evidence" value="ECO:0007669"/>
    <property type="project" value="UniProtKB-SubCell"/>
</dbReference>
<keyword evidence="5 7" id="KW-0472">Membrane</keyword>
<sequence length="510" mass="56021">MKNDRSIIRRIIYYMNPERIDPTMVKLWTFFLILNVIFFLLPRDMVEGSILIMAPLAGLFVYALTTKDVMSSLLLGTFSMYILWYKTGAVQGFFGDLQVVLADEENIEMYMSFFLSGGIIIALRRSGSTRAFADFVISKFGKSERAVLGAAGIYAGLSSIDDYVSTLTSGASFSPLIDAIKKPRLALAYVIRTFSICVSAILPFGAWGYFIIYQIAAADNIDSRGEAVDIFIQSIPFMFYAVIACVAAFLFAVGIFPKIGPMKKAYAMAEEGKQMGGLEAGEVDEDGGEDEDENDFDENDPRKQNVSVLNLILPVASIMIALIATGLDCYMAFGIAAIFTGLLLIFQGIMTIKEYVQCIVDGFLDMMDMVIILMLGYSIQEVMYTMGMETFVESVCSAIPFVTLLPVLIFVFFSCTEYLYSLNYTLYQIAIPILMVVLPKVGANVPLCLGALVSAGLFGANACVISDLGVLSARACRVKVYEQYITSQPYFMISAVLAAAGYLAAGFIFR</sequence>
<name>A0A9D2PEF3_9FIRM</name>
<accession>A0A9D2PEF3</accession>
<dbReference type="AlphaFoldDB" id="A0A9D2PEF3"/>
<dbReference type="Pfam" id="PF03553">
    <property type="entry name" value="Na_H_antiporter"/>
    <property type="match status" value="1"/>
</dbReference>
<feature type="transmembrane region" description="Helical" evidence="7">
    <location>
        <begin position="449"/>
        <end position="470"/>
    </location>
</feature>
<keyword evidence="4 7" id="KW-1133">Transmembrane helix</keyword>
<evidence type="ECO:0000256" key="6">
    <source>
        <dbReference type="SAM" id="MobiDB-lite"/>
    </source>
</evidence>
<feature type="transmembrane region" description="Helical" evidence="7">
    <location>
        <begin position="107"/>
        <end position="123"/>
    </location>
</feature>
<feature type="region of interest" description="Disordered" evidence="6">
    <location>
        <begin position="279"/>
        <end position="301"/>
    </location>
</feature>
<evidence type="ECO:0000259" key="8">
    <source>
        <dbReference type="Pfam" id="PF03553"/>
    </source>
</evidence>
<keyword evidence="3 7" id="KW-0812">Transmembrane</keyword>
<feature type="transmembrane region" description="Helical" evidence="7">
    <location>
        <begin position="306"/>
        <end position="324"/>
    </location>
</feature>
<feature type="transmembrane region" description="Helical" evidence="7">
    <location>
        <begin position="25"/>
        <end position="42"/>
    </location>
</feature>
<gene>
    <name evidence="9" type="ORF">H9754_01800</name>
</gene>
<evidence type="ECO:0000313" key="10">
    <source>
        <dbReference type="Proteomes" id="UP000823904"/>
    </source>
</evidence>
<feature type="transmembrane region" description="Helical" evidence="7">
    <location>
        <begin position="189"/>
        <end position="210"/>
    </location>
</feature>
<feature type="transmembrane region" description="Helical" evidence="7">
    <location>
        <begin position="391"/>
        <end position="413"/>
    </location>
</feature>
<keyword evidence="2" id="KW-1003">Cell membrane</keyword>
<feature type="compositionally biased region" description="Acidic residues" evidence="6">
    <location>
        <begin position="281"/>
        <end position="298"/>
    </location>
</feature>
<feature type="transmembrane region" description="Helical" evidence="7">
    <location>
        <begin position="48"/>
        <end position="65"/>
    </location>
</feature>
<evidence type="ECO:0000256" key="1">
    <source>
        <dbReference type="ARBA" id="ARBA00004651"/>
    </source>
</evidence>
<feature type="transmembrane region" description="Helical" evidence="7">
    <location>
        <begin position="490"/>
        <end position="509"/>
    </location>
</feature>
<comment type="caution">
    <text evidence="9">The sequence shown here is derived from an EMBL/GenBank/DDBJ whole genome shotgun (WGS) entry which is preliminary data.</text>
</comment>
<feature type="transmembrane region" description="Helical" evidence="7">
    <location>
        <begin position="330"/>
        <end position="350"/>
    </location>
</feature>
<evidence type="ECO:0000256" key="3">
    <source>
        <dbReference type="ARBA" id="ARBA00022692"/>
    </source>
</evidence>
<dbReference type="InterPro" id="IPR018461">
    <property type="entry name" value="Na/H_Antiport_NhaC-like_C"/>
</dbReference>
<evidence type="ECO:0000256" key="4">
    <source>
        <dbReference type="ARBA" id="ARBA00022989"/>
    </source>
</evidence>
<evidence type="ECO:0000256" key="7">
    <source>
        <dbReference type="SAM" id="Phobius"/>
    </source>
</evidence>
<evidence type="ECO:0000313" key="9">
    <source>
        <dbReference type="EMBL" id="HJC49311.1"/>
    </source>
</evidence>
<feature type="domain" description="Na+/H+ antiporter NhaC-like C-terminal" evidence="8">
    <location>
        <begin position="215"/>
        <end position="507"/>
    </location>
</feature>